<feature type="transmembrane region" description="Helical" evidence="2">
    <location>
        <begin position="56"/>
        <end position="73"/>
    </location>
</feature>
<keyword evidence="2" id="KW-0472">Membrane</keyword>
<keyword evidence="2" id="KW-1133">Transmembrane helix</keyword>
<evidence type="ECO:0000256" key="2">
    <source>
        <dbReference type="SAM" id="Phobius"/>
    </source>
</evidence>
<keyword evidence="1" id="KW-0813">Transport</keyword>
<proteinExistence type="predicted"/>
<protein>
    <recommendedName>
        <fullName evidence="3">Cationic amino acid transporter C-terminal domain-containing protein</fullName>
    </recommendedName>
</protein>
<feature type="transmembrane region" description="Helical" evidence="2">
    <location>
        <begin position="27"/>
        <end position="44"/>
    </location>
</feature>
<keyword evidence="5" id="KW-1185">Reference proteome</keyword>
<dbReference type="InterPro" id="IPR029485">
    <property type="entry name" value="CAT_C"/>
</dbReference>
<feature type="domain" description="Cationic amino acid transporter C-terminal" evidence="3">
    <location>
        <begin position="52"/>
        <end position="102"/>
    </location>
</feature>
<reference evidence="4 5" key="1">
    <citation type="journal article" date="2019" name="Int. J. Syst. Evol. Microbiol.">
        <title>The Global Catalogue of Microorganisms (GCM) 10K type strain sequencing project: providing services to taxonomists for standard genome sequencing and annotation.</title>
        <authorList>
            <consortium name="The Broad Institute Genomics Platform"/>
            <consortium name="The Broad Institute Genome Sequencing Center for Infectious Disease"/>
            <person name="Wu L."/>
            <person name="Ma J."/>
        </authorList>
    </citation>
    <scope>NUCLEOTIDE SEQUENCE [LARGE SCALE GENOMIC DNA]</scope>
    <source>
        <strain evidence="4 5">JCM 10303</strain>
    </source>
</reference>
<dbReference type="Gene3D" id="1.20.1740.10">
    <property type="entry name" value="Amino acid/polyamine transporter I"/>
    <property type="match status" value="1"/>
</dbReference>
<dbReference type="Proteomes" id="UP001500729">
    <property type="component" value="Unassembled WGS sequence"/>
</dbReference>
<name>A0ABN1CA33_SACER</name>
<comment type="caution">
    <text evidence="4">The sequence shown here is derived from an EMBL/GenBank/DDBJ whole genome shotgun (WGS) entry which is preliminary data.</text>
</comment>
<evidence type="ECO:0000313" key="4">
    <source>
        <dbReference type="EMBL" id="GAA0514253.1"/>
    </source>
</evidence>
<dbReference type="EMBL" id="BAAAGS010000005">
    <property type="protein sequence ID" value="GAA0514253.1"/>
    <property type="molecule type" value="Genomic_DNA"/>
</dbReference>
<keyword evidence="2" id="KW-0812">Transmembrane</keyword>
<evidence type="ECO:0000313" key="5">
    <source>
        <dbReference type="Proteomes" id="UP001500729"/>
    </source>
</evidence>
<organism evidence="4 5">
    <name type="scientific">Saccharopolyspora erythraea</name>
    <name type="common">Streptomyces erythraeus</name>
    <dbReference type="NCBI Taxonomy" id="1836"/>
    <lineage>
        <taxon>Bacteria</taxon>
        <taxon>Bacillati</taxon>
        <taxon>Actinomycetota</taxon>
        <taxon>Actinomycetes</taxon>
        <taxon>Pseudonocardiales</taxon>
        <taxon>Pseudonocardiaceae</taxon>
        <taxon>Saccharopolyspora</taxon>
    </lineage>
</organism>
<sequence length="116" mass="12544">MTWVVGVVSALIAGLLPIREAAELTNVGILAAFVVVAVVVLRSTRPGLPRGFRCPWVPFVPAVGVLSSIWLVSELTWVTWARFASWLVVGMVVYLAYGYRRSALHSRVRHSGAGVG</sequence>
<dbReference type="RefSeq" id="WP_009945555.1">
    <property type="nucleotide sequence ID" value="NZ_BAAAGS010000005.1"/>
</dbReference>
<gene>
    <name evidence="4" type="ORF">GCM10009533_11480</name>
</gene>
<dbReference type="Pfam" id="PF13906">
    <property type="entry name" value="AA_permease_C"/>
    <property type="match status" value="1"/>
</dbReference>
<feature type="transmembrane region" description="Helical" evidence="2">
    <location>
        <begin position="79"/>
        <end position="99"/>
    </location>
</feature>
<evidence type="ECO:0000256" key="1">
    <source>
        <dbReference type="ARBA" id="ARBA00022448"/>
    </source>
</evidence>
<dbReference type="PANTHER" id="PTHR43243:SF4">
    <property type="entry name" value="CATIONIC AMINO ACID TRANSPORTER 4"/>
    <property type="match status" value="1"/>
</dbReference>
<accession>A0ABN1CA33</accession>
<dbReference type="PANTHER" id="PTHR43243">
    <property type="entry name" value="INNER MEMBRANE TRANSPORTER YGJI-RELATED"/>
    <property type="match status" value="1"/>
</dbReference>
<evidence type="ECO:0000259" key="3">
    <source>
        <dbReference type="Pfam" id="PF13906"/>
    </source>
</evidence>